<dbReference type="PANTHER" id="PTHR30081">
    <property type="entry name" value="PROTEIN-EXPORT MEMBRANE PROTEIN SEC"/>
    <property type="match status" value="1"/>
</dbReference>
<dbReference type="Gene3D" id="3.30.1360.200">
    <property type="match status" value="1"/>
</dbReference>
<keyword evidence="4 10" id="KW-0812">Transmembrane</keyword>
<dbReference type="InterPro" id="IPR048634">
    <property type="entry name" value="SecD_SecF_C"/>
</dbReference>
<dbReference type="InterPro" id="IPR054384">
    <property type="entry name" value="SecDF_P1_head"/>
</dbReference>
<keyword evidence="5" id="KW-0653">Protein transport</keyword>
<dbReference type="AlphaFoldDB" id="A0A6J6HJD7"/>
<dbReference type="SUPFAM" id="SSF82866">
    <property type="entry name" value="Multidrug efflux transporter AcrB transmembrane domain"/>
    <property type="match status" value="1"/>
</dbReference>
<feature type="transmembrane region" description="Helical" evidence="10">
    <location>
        <begin position="368"/>
        <end position="390"/>
    </location>
</feature>
<feature type="region of interest" description="Disordered" evidence="9">
    <location>
        <begin position="535"/>
        <end position="569"/>
    </location>
</feature>
<dbReference type="NCBIfam" id="TIGR01129">
    <property type="entry name" value="secD"/>
    <property type="match status" value="1"/>
</dbReference>
<reference evidence="14" key="1">
    <citation type="submission" date="2020-05" db="EMBL/GenBank/DDBJ databases">
        <authorList>
            <person name="Chiriac C."/>
            <person name="Salcher M."/>
            <person name="Ghai R."/>
            <person name="Kavagutti S V."/>
        </authorList>
    </citation>
    <scope>NUCLEOTIDE SEQUENCE</scope>
</reference>
<organism evidence="14">
    <name type="scientific">freshwater metagenome</name>
    <dbReference type="NCBI Taxonomy" id="449393"/>
    <lineage>
        <taxon>unclassified sequences</taxon>
        <taxon>metagenomes</taxon>
        <taxon>ecological metagenomes</taxon>
    </lineage>
</organism>
<gene>
    <name evidence="14" type="ORF">UFOPK1857_00534</name>
</gene>
<feature type="transmembrane region" description="Helical" evidence="10">
    <location>
        <begin position="471"/>
        <end position="490"/>
    </location>
</feature>
<dbReference type="HAMAP" id="MF_01463_B">
    <property type="entry name" value="SecD_B"/>
    <property type="match status" value="1"/>
</dbReference>
<dbReference type="Gene3D" id="3.30.70.3220">
    <property type="match status" value="1"/>
</dbReference>
<dbReference type="InterPro" id="IPR048631">
    <property type="entry name" value="SecD_1st"/>
</dbReference>
<dbReference type="InterPro" id="IPR055344">
    <property type="entry name" value="SecD_SecF_C_bact"/>
</dbReference>
<evidence type="ECO:0000256" key="4">
    <source>
        <dbReference type="ARBA" id="ARBA00022692"/>
    </source>
</evidence>
<evidence type="ECO:0000259" key="12">
    <source>
        <dbReference type="Pfam" id="PF21760"/>
    </source>
</evidence>
<feature type="transmembrane region" description="Helical" evidence="10">
    <location>
        <begin position="396"/>
        <end position="419"/>
    </location>
</feature>
<dbReference type="NCBIfam" id="TIGR00916">
    <property type="entry name" value="2A0604s01"/>
    <property type="match status" value="1"/>
</dbReference>
<accession>A0A6J6HJD7</accession>
<evidence type="ECO:0000256" key="10">
    <source>
        <dbReference type="SAM" id="Phobius"/>
    </source>
</evidence>
<dbReference type="PANTHER" id="PTHR30081:SF1">
    <property type="entry name" value="PROTEIN TRANSLOCASE SUBUNIT SECD"/>
    <property type="match status" value="1"/>
</dbReference>
<feature type="compositionally biased region" description="Low complexity" evidence="9">
    <location>
        <begin position="135"/>
        <end position="163"/>
    </location>
</feature>
<feature type="transmembrane region" description="Helical" evidence="10">
    <location>
        <begin position="447"/>
        <end position="465"/>
    </location>
</feature>
<name>A0A6J6HJD7_9ZZZZ</name>
<sequence>MSDSSVTKGARKRLTWLGGIVVVLIGLIGLGTVTGAGASFVPKLALDLQGGTQIILAPQLADGQKVTEEQLNQAVGIIRQRVDATGVSEASVKTQGANNIIVEIPGTPDETTLKLIRSSAKLQFRPVILASQSAGAATTSTGDASPSPSASPKTSSKPSAAPTDASDSNWVSTPIKAAYDALDCSKTFREPGQVDDPTLPLITCDTSGYEKYVLGPVEIEGANIADANAGTITTSTGASTNTWAVNLKFDDLGTKQFSAVTSRLYPQTDPKNRFAVTLDGYVITAPSTNAVITGGSAQITGSFNKLSSKALADSLKYGSLPIGFEVQSQENISATLGSEQLASGLLAGAIGLLLVIIYSIFQYRGLAVVTIGSLAVAAILVYLIITILSWRQGYRLSLAGVAGLIVSIGITADSFIVYFERVRDELRDGRSVGAAVEQGWKRAIRTIIVSGSVSLLAAVVLYLLTVGNVRGFAFTLGLTTLVDLGVAMIFTHPILQLLAKVNFFSSGHPWSGFDSKALGANSYIGRGQFRTAKNVPATKAAQASKEAAKRQTIAERKAAEKSASAGENN</sequence>
<dbReference type="Pfam" id="PF02355">
    <property type="entry name" value="SecD_SecF_C"/>
    <property type="match status" value="1"/>
</dbReference>
<comment type="subcellular location">
    <subcellularLocation>
        <location evidence="1">Cell membrane</location>
        <topology evidence="1">Multi-pass membrane protein</topology>
    </subcellularLocation>
</comment>
<evidence type="ECO:0000256" key="2">
    <source>
        <dbReference type="ARBA" id="ARBA00022448"/>
    </source>
</evidence>
<keyword evidence="8 10" id="KW-0472">Membrane</keyword>
<evidence type="ECO:0000256" key="9">
    <source>
        <dbReference type="SAM" id="MobiDB-lite"/>
    </source>
</evidence>
<feature type="domain" description="SecDF P1 head subdomain" evidence="13">
    <location>
        <begin position="210"/>
        <end position="322"/>
    </location>
</feature>
<evidence type="ECO:0000256" key="5">
    <source>
        <dbReference type="ARBA" id="ARBA00022927"/>
    </source>
</evidence>
<feature type="domain" description="Protein export membrane protein SecD/SecF C-terminal" evidence="11">
    <location>
        <begin position="324"/>
        <end position="498"/>
    </location>
</feature>
<evidence type="ECO:0000259" key="11">
    <source>
        <dbReference type="Pfam" id="PF02355"/>
    </source>
</evidence>
<dbReference type="GO" id="GO:0015450">
    <property type="term" value="F:protein-transporting ATPase activity"/>
    <property type="evidence" value="ECO:0007669"/>
    <property type="project" value="InterPro"/>
</dbReference>
<dbReference type="InterPro" id="IPR022813">
    <property type="entry name" value="SecD/SecF_arch_bac"/>
</dbReference>
<evidence type="ECO:0000256" key="8">
    <source>
        <dbReference type="ARBA" id="ARBA00023136"/>
    </source>
</evidence>
<keyword evidence="2" id="KW-0813">Transport</keyword>
<feature type="compositionally biased region" description="Basic and acidic residues" evidence="9">
    <location>
        <begin position="546"/>
        <end position="560"/>
    </location>
</feature>
<evidence type="ECO:0000313" key="14">
    <source>
        <dbReference type="EMBL" id="CAB4613036.1"/>
    </source>
</evidence>
<feature type="transmembrane region" description="Helical" evidence="10">
    <location>
        <begin position="341"/>
        <end position="361"/>
    </location>
</feature>
<dbReference type="GO" id="GO:0005886">
    <property type="term" value="C:plasma membrane"/>
    <property type="evidence" value="ECO:0007669"/>
    <property type="project" value="UniProtKB-SubCell"/>
</dbReference>
<dbReference type="Pfam" id="PF21760">
    <property type="entry name" value="SecD_1st"/>
    <property type="match status" value="1"/>
</dbReference>
<evidence type="ECO:0000256" key="6">
    <source>
        <dbReference type="ARBA" id="ARBA00022989"/>
    </source>
</evidence>
<dbReference type="Pfam" id="PF22599">
    <property type="entry name" value="SecDF_P1_head"/>
    <property type="match status" value="1"/>
</dbReference>
<feature type="region of interest" description="Disordered" evidence="9">
    <location>
        <begin position="135"/>
        <end position="169"/>
    </location>
</feature>
<keyword evidence="7" id="KW-0811">Translocation</keyword>
<feature type="transmembrane region" description="Helical" evidence="10">
    <location>
        <begin position="14"/>
        <end position="38"/>
    </location>
</feature>
<protein>
    <submittedName>
        <fullName evidence="14">Unannotated protein</fullName>
    </submittedName>
</protein>
<dbReference type="InterPro" id="IPR005791">
    <property type="entry name" value="SecD"/>
</dbReference>
<proteinExistence type="inferred from homology"/>
<keyword evidence="3" id="KW-1003">Cell membrane</keyword>
<dbReference type="InterPro" id="IPR001036">
    <property type="entry name" value="Acrflvin-R"/>
</dbReference>
<evidence type="ECO:0000259" key="13">
    <source>
        <dbReference type="Pfam" id="PF22599"/>
    </source>
</evidence>
<dbReference type="PRINTS" id="PR00702">
    <property type="entry name" value="ACRIFLAVINRP"/>
</dbReference>
<evidence type="ECO:0000256" key="7">
    <source>
        <dbReference type="ARBA" id="ARBA00023010"/>
    </source>
</evidence>
<keyword evidence="6 10" id="KW-1133">Transmembrane helix</keyword>
<dbReference type="GO" id="GO:0006886">
    <property type="term" value="P:intracellular protein transport"/>
    <property type="evidence" value="ECO:0007669"/>
    <property type="project" value="InterPro"/>
</dbReference>
<feature type="domain" description="Protein translocase subunit SecDF P1" evidence="12">
    <location>
        <begin position="72"/>
        <end position="127"/>
    </location>
</feature>
<evidence type="ECO:0000256" key="1">
    <source>
        <dbReference type="ARBA" id="ARBA00004651"/>
    </source>
</evidence>
<evidence type="ECO:0000256" key="3">
    <source>
        <dbReference type="ARBA" id="ARBA00022475"/>
    </source>
</evidence>
<dbReference type="EMBL" id="CAEZUU010000098">
    <property type="protein sequence ID" value="CAB4613036.1"/>
    <property type="molecule type" value="Genomic_DNA"/>
</dbReference>